<dbReference type="EMBL" id="CP051481">
    <property type="protein sequence ID" value="QJG67042.1"/>
    <property type="molecule type" value="Genomic_DNA"/>
</dbReference>
<organism evidence="2 3">
    <name type="scientific">Mycoplasma phocoenae</name>
    <dbReference type="NCBI Taxonomy" id="754517"/>
    <lineage>
        <taxon>Bacteria</taxon>
        <taxon>Bacillati</taxon>
        <taxon>Mycoplasmatota</taxon>
        <taxon>Mollicutes</taxon>
        <taxon>Mycoplasmataceae</taxon>
        <taxon>Mycoplasma</taxon>
    </lineage>
</organism>
<feature type="signal peptide" evidence="1">
    <location>
        <begin position="1"/>
        <end position="21"/>
    </location>
</feature>
<dbReference type="InterPro" id="IPR010592">
    <property type="entry name" value="CypI"/>
</dbReference>
<name>A0A858U3P3_9MOLU</name>
<dbReference type="RefSeq" id="WP_169605093.1">
    <property type="nucleotide sequence ID" value="NZ_CP051481.1"/>
</dbReference>
<keyword evidence="3" id="KW-1185">Reference proteome</keyword>
<dbReference type="Pfam" id="PF06646">
    <property type="entry name" value="CypI"/>
    <property type="match status" value="1"/>
</dbReference>
<dbReference type="Proteomes" id="UP000501060">
    <property type="component" value="Chromosome"/>
</dbReference>
<reference evidence="2 3" key="1">
    <citation type="submission" date="2020-04" db="EMBL/GenBank/DDBJ databases">
        <title>Novel Mycoplasma species detected in Phocoena phocoena (harbor porpoise) from the USA.</title>
        <authorList>
            <person name="Volokhov D.V."/>
        </authorList>
    </citation>
    <scope>NUCLEOTIDE SEQUENCE [LARGE SCALE GENOMIC DNA]</scope>
    <source>
        <strain evidence="2 3">Phocoena C-264-GEN</strain>
    </source>
</reference>
<dbReference type="InterPro" id="IPR043099">
    <property type="entry name" value="CypI_dom_I"/>
</dbReference>
<dbReference type="KEGG" id="mphe:HGG69_01770"/>
<dbReference type="AlphaFoldDB" id="A0A858U3P3"/>
<dbReference type="Gene3D" id="3.40.190.180">
    <property type="entry name" value="Cypl, domain I"/>
    <property type="match status" value="1"/>
</dbReference>
<feature type="chain" id="PRO_5032774386" evidence="1">
    <location>
        <begin position="22"/>
        <end position="433"/>
    </location>
</feature>
<protein>
    <submittedName>
        <fullName evidence="2">ABC transporter substrate-binding protein</fullName>
    </submittedName>
</protein>
<dbReference type="Gene3D" id="3.40.190.190">
    <property type="entry name" value="CypI, domain 2"/>
    <property type="match status" value="1"/>
</dbReference>
<evidence type="ECO:0000313" key="2">
    <source>
        <dbReference type="EMBL" id="QJG67042.1"/>
    </source>
</evidence>
<keyword evidence="1" id="KW-0732">Signal</keyword>
<accession>A0A858U3P3</accession>
<gene>
    <name evidence="2" type="ORF">HGG69_01770</name>
</gene>
<dbReference type="InterPro" id="IPR043100">
    <property type="entry name" value="CypI_dom_II"/>
</dbReference>
<proteinExistence type="predicted"/>
<dbReference type="NCBIfam" id="NF045838">
    <property type="entry name" value="MG289_thiam_LP"/>
    <property type="match status" value="1"/>
</dbReference>
<evidence type="ECO:0000256" key="1">
    <source>
        <dbReference type="SAM" id="SignalP"/>
    </source>
</evidence>
<evidence type="ECO:0000313" key="3">
    <source>
        <dbReference type="Proteomes" id="UP000501060"/>
    </source>
</evidence>
<dbReference type="PROSITE" id="PS51257">
    <property type="entry name" value="PROKAR_LIPOPROTEIN"/>
    <property type="match status" value="1"/>
</dbReference>
<sequence>MKFKTVKLITSLFSITTPALAISCTTNEKTIDVENLEDIKSKWDTEITIYNKYINPGFRGSPDGLNFVKELNKRFNDLKNKDPLTKNLKNVKFNFQVQNDANTIYNELEADNKKYDIGIMNYTNLYTKFLGIENPDYQFNPTIKLVAQTNTKKFIWQTNANTYYTRNKMNKELLESADQNNIHWFKNTNLEYPDWTKDKPLFENSAYSEFYKKNELTNIYRGAIYIAGNESERNQIKKDWEDKNFFKFVSHGITFENTDSASGYKYQVALMARHFGKTIKELNEYFSNTQNKNVVKNLHIKKTLGKATSGIVPKIGFSPEGELNWILNTKGDNYFKPDGFVSKQKFNDPNNKVIRTFIFTNPAGYDVVLGRRNLSDKQVDLISQTLQSFNIEDNLYGAYTGYNRFSKIDKELFKKFILLQIQAETTKDLIDEI</sequence>